<dbReference type="InterPro" id="IPR010989">
    <property type="entry name" value="SNARE"/>
</dbReference>
<dbReference type="GO" id="GO:0031201">
    <property type="term" value="C:SNARE complex"/>
    <property type="evidence" value="ECO:0007669"/>
    <property type="project" value="TreeGrafter"/>
</dbReference>
<keyword evidence="3" id="KW-0813">Transport</keyword>
<evidence type="ECO:0000256" key="6">
    <source>
        <dbReference type="ARBA" id="ARBA00022989"/>
    </source>
</evidence>
<keyword evidence="4 9" id="KW-0812">Transmembrane</keyword>
<feature type="transmembrane region" description="Helical" evidence="9">
    <location>
        <begin position="204"/>
        <end position="223"/>
    </location>
</feature>
<comment type="caution">
    <text evidence="11">The sequence shown here is derived from an EMBL/GenBank/DDBJ whole genome shotgun (WGS) entry which is preliminary data.</text>
</comment>
<dbReference type="CDD" id="cd15890">
    <property type="entry name" value="SNARE_Vti1b"/>
    <property type="match status" value="1"/>
</dbReference>
<dbReference type="GO" id="GO:0000149">
    <property type="term" value="F:SNARE binding"/>
    <property type="evidence" value="ECO:0007669"/>
    <property type="project" value="TreeGrafter"/>
</dbReference>
<evidence type="ECO:0000256" key="7">
    <source>
        <dbReference type="ARBA" id="ARBA00023054"/>
    </source>
</evidence>
<evidence type="ECO:0000256" key="3">
    <source>
        <dbReference type="ARBA" id="ARBA00022448"/>
    </source>
</evidence>
<proteinExistence type="inferred from homology"/>
<keyword evidence="6 9" id="KW-1133">Transmembrane helix</keyword>
<dbReference type="Pfam" id="PF12352">
    <property type="entry name" value="V-SNARE_C"/>
    <property type="match status" value="1"/>
</dbReference>
<dbReference type="Pfam" id="PF05008">
    <property type="entry name" value="V-SNARE"/>
    <property type="match status" value="1"/>
</dbReference>
<dbReference type="GO" id="GO:0006891">
    <property type="term" value="P:intra-Golgi vesicle-mediated transport"/>
    <property type="evidence" value="ECO:0007669"/>
    <property type="project" value="TreeGrafter"/>
</dbReference>
<feature type="domain" description="T-SNARE coiled-coil homology" evidence="10">
    <location>
        <begin position="128"/>
        <end position="195"/>
    </location>
</feature>
<dbReference type="PANTHER" id="PTHR21230">
    <property type="entry name" value="VESICLE TRANSPORT V-SNARE PROTEIN VTI1-RELATED"/>
    <property type="match status" value="1"/>
</dbReference>
<comment type="similarity">
    <text evidence="2">Belongs to the VTI1 family.</text>
</comment>
<evidence type="ECO:0000256" key="1">
    <source>
        <dbReference type="ARBA" id="ARBA00004211"/>
    </source>
</evidence>
<sequence>MSSEKFETLDEDVQVLFEVLQRKCSGKLEQCYGEEKKQVIADVERGIDEARQAIFDMEAEARAAPGSFRMDMISRVRRHQETASKLALLIKSSKQAEISLASSRAAMLENRSATFTQNRGIDDALQTTVRQGTAVLERTSQSLYRTTQVALESEEIGTGVIQELSQQREVLVRTRERLTDTDAELGRSRRILKSMSRVAMTNKLVLIVIILLEVCILAGLIYYKFFS</sequence>
<dbReference type="SUPFAM" id="SSF47661">
    <property type="entry name" value="t-snare proteins"/>
    <property type="match status" value="1"/>
</dbReference>
<dbReference type="SMART" id="SM00397">
    <property type="entry name" value="t_SNARE"/>
    <property type="match status" value="1"/>
</dbReference>
<reference evidence="11" key="1">
    <citation type="submission" date="2021-11" db="EMBL/GenBank/DDBJ databases">
        <authorList>
            <person name="Schell T."/>
        </authorList>
    </citation>
    <scope>NUCLEOTIDE SEQUENCE</scope>
    <source>
        <strain evidence="11">M5</strain>
    </source>
</reference>
<evidence type="ECO:0000313" key="12">
    <source>
        <dbReference type="Proteomes" id="UP000789390"/>
    </source>
</evidence>
<dbReference type="InterPro" id="IPR007705">
    <property type="entry name" value="Vesicle_trsprt_v-SNARE_N"/>
</dbReference>
<dbReference type="Proteomes" id="UP000789390">
    <property type="component" value="Unassembled WGS sequence"/>
</dbReference>
<organism evidence="11 12">
    <name type="scientific">Daphnia galeata</name>
    <dbReference type="NCBI Taxonomy" id="27404"/>
    <lineage>
        <taxon>Eukaryota</taxon>
        <taxon>Metazoa</taxon>
        <taxon>Ecdysozoa</taxon>
        <taxon>Arthropoda</taxon>
        <taxon>Crustacea</taxon>
        <taxon>Branchiopoda</taxon>
        <taxon>Diplostraca</taxon>
        <taxon>Cladocera</taxon>
        <taxon>Anomopoda</taxon>
        <taxon>Daphniidae</taxon>
        <taxon>Daphnia</taxon>
    </lineage>
</organism>
<dbReference type="EMBL" id="CAKKLH010000018">
    <property type="protein sequence ID" value="CAH0099399.1"/>
    <property type="molecule type" value="Genomic_DNA"/>
</dbReference>
<dbReference type="SUPFAM" id="SSF58038">
    <property type="entry name" value="SNARE fusion complex"/>
    <property type="match status" value="1"/>
</dbReference>
<dbReference type="GO" id="GO:1903076">
    <property type="term" value="P:regulation of protein localization to plasma membrane"/>
    <property type="evidence" value="ECO:0007669"/>
    <property type="project" value="TreeGrafter"/>
</dbReference>
<keyword evidence="12" id="KW-1185">Reference proteome</keyword>
<evidence type="ECO:0000256" key="4">
    <source>
        <dbReference type="ARBA" id="ARBA00022692"/>
    </source>
</evidence>
<dbReference type="GO" id="GO:0005829">
    <property type="term" value="C:cytosol"/>
    <property type="evidence" value="ECO:0007669"/>
    <property type="project" value="GOC"/>
</dbReference>
<dbReference type="GO" id="GO:0005794">
    <property type="term" value="C:Golgi apparatus"/>
    <property type="evidence" value="ECO:0007669"/>
    <property type="project" value="TreeGrafter"/>
</dbReference>
<accession>A0A8J2WAF4</accession>
<dbReference type="PANTHER" id="PTHR21230:SF89">
    <property type="entry name" value="VESICLE TRANSPORT THROUGH INTERACTION WITH T-SNARES HOMOLOG 1B"/>
    <property type="match status" value="1"/>
</dbReference>
<dbReference type="GO" id="GO:0016236">
    <property type="term" value="P:macroautophagy"/>
    <property type="evidence" value="ECO:0007669"/>
    <property type="project" value="TreeGrafter"/>
</dbReference>
<name>A0A8J2WAF4_9CRUS</name>
<dbReference type="GO" id="GO:0031902">
    <property type="term" value="C:late endosome membrane"/>
    <property type="evidence" value="ECO:0007669"/>
    <property type="project" value="TreeGrafter"/>
</dbReference>
<dbReference type="GO" id="GO:0005789">
    <property type="term" value="C:endoplasmic reticulum membrane"/>
    <property type="evidence" value="ECO:0007669"/>
    <property type="project" value="TreeGrafter"/>
</dbReference>
<comment type="subcellular location">
    <subcellularLocation>
        <location evidence="1">Membrane</location>
        <topology evidence="1">Single-pass type IV membrane protein</topology>
    </subcellularLocation>
</comment>
<keyword evidence="8 9" id="KW-0472">Membrane</keyword>
<evidence type="ECO:0000256" key="9">
    <source>
        <dbReference type="SAM" id="Phobius"/>
    </source>
</evidence>
<dbReference type="GO" id="GO:0006896">
    <property type="term" value="P:Golgi to vacuole transport"/>
    <property type="evidence" value="ECO:0007669"/>
    <property type="project" value="TreeGrafter"/>
</dbReference>
<keyword evidence="7" id="KW-0175">Coiled coil</keyword>
<dbReference type="GO" id="GO:0042147">
    <property type="term" value="P:retrograde transport, endosome to Golgi"/>
    <property type="evidence" value="ECO:0007669"/>
    <property type="project" value="TreeGrafter"/>
</dbReference>
<dbReference type="FunFam" id="1.20.5.110:FF:000002">
    <property type="entry name" value="Vesicle transport through interaction with t-SNAREsB"/>
    <property type="match status" value="1"/>
</dbReference>
<dbReference type="InterPro" id="IPR038407">
    <property type="entry name" value="v-SNARE_N_sf"/>
</dbReference>
<evidence type="ECO:0000256" key="2">
    <source>
        <dbReference type="ARBA" id="ARBA00006108"/>
    </source>
</evidence>
<dbReference type="GO" id="GO:0012507">
    <property type="term" value="C:ER to Golgi transport vesicle membrane"/>
    <property type="evidence" value="ECO:0007669"/>
    <property type="project" value="TreeGrafter"/>
</dbReference>
<keyword evidence="5" id="KW-0653">Protein transport</keyword>
<dbReference type="Gene3D" id="1.20.5.110">
    <property type="match status" value="1"/>
</dbReference>
<dbReference type="GO" id="GO:0005484">
    <property type="term" value="F:SNAP receptor activity"/>
    <property type="evidence" value="ECO:0007669"/>
    <property type="project" value="TreeGrafter"/>
</dbReference>
<dbReference type="AlphaFoldDB" id="A0A8J2WAF4"/>
<dbReference type="GO" id="GO:0048280">
    <property type="term" value="P:vesicle fusion with Golgi apparatus"/>
    <property type="evidence" value="ECO:0007669"/>
    <property type="project" value="TreeGrafter"/>
</dbReference>
<evidence type="ECO:0000313" key="11">
    <source>
        <dbReference type="EMBL" id="CAH0099399.1"/>
    </source>
</evidence>
<dbReference type="GO" id="GO:0006886">
    <property type="term" value="P:intracellular protein transport"/>
    <property type="evidence" value="ECO:0007669"/>
    <property type="project" value="InterPro"/>
</dbReference>
<evidence type="ECO:0000256" key="5">
    <source>
        <dbReference type="ARBA" id="ARBA00022927"/>
    </source>
</evidence>
<dbReference type="OrthoDB" id="430637at2759"/>
<evidence type="ECO:0000259" key="10">
    <source>
        <dbReference type="SMART" id="SM00397"/>
    </source>
</evidence>
<protein>
    <recommendedName>
        <fullName evidence="10">t-SNARE coiled-coil homology domain-containing protein</fullName>
    </recommendedName>
</protein>
<evidence type="ECO:0000256" key="8">
    <source>
        <dbReference type="ARBA" id="ARBA00023136"/>
    </source>
</evidence>
<dbReference type="Gene3D" id="1.20.58.400">
    <property type="entry name" value="t-snare proteins"/>
    <property type="match status" value="1"/>
</dbReference>
<gene>
    <name evidence="11" type="ORF">DGAL_LOCUS1533</name>
</gene>
<dbReference type="InterPro" id="IPR000727">
    <property type="entry name" value="T_SNARE_dom"/>
</dbReference>